<dbReference type="GO" id="GO:0003677">
    <property type="term" value="F:DNA binding"/>
    <property type="evidence" value="ECO:0007669"/>
    <property type="project" value="InterPro"/>
</dbReference>
<organism evidence="1 2">
    <name type="scientific">Candidatus Phycosocius bacilliformis</name>
    <dbReference type="NCBI Taxonomy" id="1445552"/>
    <lineage>
        <taxon>Bacteria</taxon>
        <taxon>Pseudomonadati</taxon>
        <taxon>Pseudomonadota</taxon>
        <taxon>Alphaproteobacteria</taxon>
        <taxon>Caulobacterales</taxon>
        <taxon>Caulobacterales incertae sedis</taxon>
        <taxon>Candidatus Phycosocius</taxon>
    </lineage>
</organism>
<proteinExistence type="predicted"/>
<evidence type="ECO:0000313" key="2">
    <source>
        <dbReference type="Proteomes" id="UP000245086"/>
    </source>
</evidence>
<dbReference type="InterPro" id="IPR009044">
    <property type="entry name" value="ssDNA-bd_transcriptional_reg"/>
</dbReference>
<gene>
    <name evidence="1" type="ORF">PbB2_02950</name>
</gene>
<reference evidence="1" key="1">
    <citation type="journal article" date="2018" name="Genome Announc.">
        <title>Draft Genome Sequence of "Candidatus Phycosocius bacilliformis," an Alphaproteobacterial Ectosymbiont of the Hydrocarbon-Producing Green Alga Botryococcus braunii.</title>
        <authorList>
            <person name="Tanabe Y."/>
            <person name="Yamaguchi H."/>
            <person name="Watanabe M.M."/>
        </authorList>
    </citation>
    <scope>NUCLEOTIDE SEQUENCE [LARGE SCALE GENOMIC DNA]</scope>
    <source>
        <strain evidence="1">BOTRYCO-2</strain>
    </source>
</reference>
<sequence>MSKIITSAQKDKGLRAEIERNQRTVVVISKEHFSGGSFVEIRIHYRPSGPQSALSPTKKGVTIPIGKADSIACAIKAIAGEPAELLINPQ</sequence>
<evidence type="ECO:0000313" key="1">
    <source>
        <dbReference type="EMBL" id="GBF59258.1"/>
    </source>
</evidence>
<comment type="caution">
    <text evidence="1">The sequence shown here is derived from an EMBL/GenBank/DDBJ whole genome shotgun (WGS) entry which is preliminary data.</text>
</comment>
<dbReference type="Proteomes" id="UP000245086">
    <property type="component" value="Unassembled WGS sequence"/>
</dbReference>
<dbReference type="EMBL" id="BFBR01000011">
    <property type="protein sequence ID" value="GBF59258.1"/>
    <property type="molecule type" value="Genomic_DNA"/>
</dbReference>
<dbReference type="AlphaFoldDB" id="A0A2P2EDW8"/>
<dbReference type="RefSeq" id="WP_108986145.1">
    <property type="nucleotide sequence ID" value="NZ_BFBR01000011.1"/>
</dbReference>
<name>A0A2P2EDW8_9PROT</name>
<accession>A0A2P2EDW8</accession>
<keyword evidence="2" id="KW-1185">Reference proteome</keyword>
<dbReference type="GO" id="GO:0006355">
    <property type="term" value="P:regulation of DNA-templated transcription"/>
    <property type="evidence" value="ECO:0007669"/>
    <property type="project" value="InterPro"/>
</dbReference>
<dbReference type="Gene3D" id="2.30.31.10">
    <property type="entry name" value="Transcriptional Coactivator Pc4, Chain A"/>
    <property type="match status" value="1"/>
</dbReference>
<protein>
    <submittedName>
        <fullName evidence="1">Uncharacterized protein</fullName>
    </submittedName>
</protein>